<dbReference type="PANTHER" id="PTHR45672">
    <property type="entry name" value="PROTEIN DISULFIDE-ISOMERASE C17H9.14C-RELATED"/>
    <property type="match status" value="1"/>
</dbReference>
<dbReference type="EMBL" id="OZ037946">
    <property type="protein sequence ID" value="CAL1703846.1"/>
    <property type="molecule type" value="Genomic_DNA"/>
</dbReference>
<sequence length="391" mass="44128">MSIIEVKSLKQFHDMISSSKHTLLLWIKPWCPYCALMEGRYKEVAASGMFKKVAFAIVDLEEQKEIAEEVEIIGIPKADLFRNGKRIARIEGLTEQGEFEAWLLRTINEKSDPVAVHRLDKLGLMSRSTETLPSYACEIGKSQAMCIGKFEDRRKRPLIFPKNRKAFVDLEPNCVFQPTEGDNGILIGRANDDASYFDIILWNSPQDNPGKVYFSIDFMPDPVKKARFESAVFQVTVAEDSADESHSPLTIHDLYPTDEDDMVDRSVFMSGPEDGDAVPEDDALSVFSSIYEGSRPRGRNTTTTVRGHGINSPTAAWTFTVRDSPSARYGLAAHYDMYITLPTTKRVWLQFTSKAVLVKGEERKHKTTLRIGTIEKPYERIMDLSAVLRSA</sequence>
<dbReference type="SUPFAM" id="SSF52833">
    <property type="entry name" value="Thioredoxin-like"/>
    <property type="match status" value="1"/>
</dbReference>
<dbReference type="Proteomes" id="UP001497453">
    <property type="component" value="Chromosome 3"/>
</dbReference>
<evidence type="ECO:0000313" key="3">
    <source>
        <dbReference type="Proteomes" id="UP001497453"/>
    </source>
</evidence>
<dbReference type="Pfam" id="PF00085">
    <property type="entry name" value="Thioredoxin"/>
    <property type="match status" value="1"/>
</dbReference>
<evidence type="ECO:0000313" key="2">
    <source>
        <dbReference type="EMBL" id="CAL1703846.1"/>
    </source>
</evidence>
<feature type="domain" description="Thioredoxin" evidence="1">
    <location>
        <begin position="1"/>
        <end position="112"/>
    </location>
</feature>
<dbReference type="InterPro" id="IPR013766">
    <property type="entry name" value="Thioredoxin_domain"/>
</dbReference>
<dbReference type="InterPro" id="IPR051063">
    <property type="entry name" value="PDI"/>
</dbReference>
<organism evidence="2 3">
    <name type="scientific">Somion occarium</name>
    <dbReference type="NCBI Taxonomy" id="3059160"/>
    <lineage>
        <taxon>Eukaryota</taxon>
        <taxon>Fungi</taxon>
        <taxon>Dikarya</taxon>
        <taxon>Basidiomycota</taxon>
        <taxon>Agaricomycotina</taxon>
        <taxon>Agaricomycetes</taxon>
        <taxon>Polyporales</taxon>
        <taxon>Cerrenaceae</taxon>
        <taxon>Somion</taxon>
    </lineage>
</organism>
<accession>A0ABP1D7L4</accession>
<dbReference type="PROSITE" id="PS51352">
    <property type="entry name" value="THIOREDOXIN_2"/>
    <property type="match status" value="1"/>
</dbReference>
<dbReference type="PANTHER" id="PTHR45672:SF2">
    <property type="entry name" value="PROTEIN DISULFIDE-ISOMERASE A5"/>
    <property type="match status" value="1"/>
</dbReference>
<reference evidence="3" key="1">
    <citation type="submission" date="2024-04" db="EMBL/GenBank/DDBJ databases">
        <authorList>
            <person name="Shaw F."/>
            <person name="Minotto A."/>
        </authorList>
    </citation>
    <scope>NUCLEOTIDE SEQUENCE [LARGE SCALE GENOMIC DNA]</scope>
</reference>
<proteinExistence type="predicted"/>
<name>A0ABP1D7L4_9APHY</name>
<gene>
    <name evidence="2" type="ORF">GFSPODELE1_LOCUS4745</name>
</gene>
<dbReference type="InterPro" id="IPR036249">
    <property type="entry name" value="Thioredoxin-like_sf"/>
</dbReference>
<keyword evidence="3" id="KW-1185">Reference proteome</keyword>
<dbReference type="CDD" id="cd02947">
    <property type="entry name" value="TRX_family"/>
    <property type="match status" value="1"/>
</dbReference>
<dbReference type="Gene3D" id="3.40.30.10">
    <property type="entry name" value="Glutaredoxin"/>
    <property type="match status" value="1"/>
</dbReference>
<protein>
    <recommendedName>
        <fullName evidence="1">Thioredoxin domain-containing protein</fullName>
    </recommendedName>
</protein>
<evidence type="ECO:0000259" key="1">
    <source>
        <dbReference type="PROSITE" id="PS51352"/>
    </source>
</evidence>